<accession>A0ABR9RCG1</accession>
<proteinExistence type="predicted"/>
<evidence type="ECO:0000313" key="3">
    <source>
        <dbReference type="Proteomes" id="UP000806211"/>
    </source>
</evidence>
<gene>
    <name evidence="2" type="ORF">INF37_10305</name>
</gene>
<organism evidence="2 3">
    <name type="scientific">Pseudoflavonifractor gallinarum</name>
    <dbReference type="NCBI Taxonomy" id="2779352"/>
    <lineage>
        <taxon>Bacteria</taxon>
        <taxon>Bacillati</taxon>
        <taxon>Bacillota</taxon>
        <taxon>Clostridia</taxon>
        <taxon>Eubacteriales</taxon>
        <taxon>Oscillospiraceae</taxon>
        <taxon>Pseudoflavonifractor</taxon>
    </lineage>
</organism>
<dbReference type="EMBL" id="JADCKF010000009">
    <property type="protein sequence ID" value="MBE5056382.1"/>
    <property type="molecule type" value="Genomic_DNA"/>
</dbReference>
<dbReference type="Gene3D" id="1.10.10.10">
    <property type="entry name" value="Winged helix-like DNA-binding domain superfamily/Winged helix DNA-binding domain"/>
    <property type="match status" value="1"/>
</dbReference>
<dbReference type="InterPro" id="IPR052509">
    <property type="entry name" value="Metal_resp_DNA-bind_regulator"/>
</dbReference>
<protein>
    <submittedName>
        <fullName evidence="2">Helix-turn-helix transcriptional regulator</fullName>
    </submittedName>
</protein>
<dbReference type="SUPFAM" id="SSF46785">
    <property type="entry name" value="Winged helix' DNA-binding domain"/>
    <property type="match status" value="1"/>
</dbReference>
<reference evidence="2 3" key="1">
    <citation type="submission" date="2020-10" db="EMBL/GenBank/DDBJ databases">
        <title>ChiBAC.</title>
        <authorList>
            <person name="Zenner C."/>
            <person name="Hitch T.C.A."/>
            <person name="Clavel T."/>
        </authorList>
    </citation>
    <scope>NUCLEOTIDE SEQUENCE [LARGE SCALE GENOMIC DNA]</scope>
    <source>
        <strain evidence="2 3">DSM 107456</strain>
    </source>
</reference>
<sequence length="107" mass="12758">MARKKLDTLTEPMYYVLLSLRQERHGYGIMQNISALTGGRVNVGAGTLYALLERFEKDALICRTRVEENRKYYRLTEEGDRVLRVEYERIRRQTADMERVLREEEQK</sequence>
<dbReference type="RefSeq" id="WP_193538154.1">
    <property type="nucleotide sequence ID" value="NZ_JADCKF010000009.1"/>
</dbReference>
<evidence type="ECO:0000313" key="2">
    <source>
        <dbReference type="EMBL" id="MBE5056382.1"/>
    </source>
</evidence>
<feature type="domain" description="Transcription regulator PadR N-terminal" evidence="1">
    <location>
        <begin position="20"/>
        <end position="84"/>
    </location>
</feature>
<evidence type="ECO:0000259" key="1">
    <source>
        <dbReference type="Pfam" id="PF03551"/>
    </source>
</evidence>
<name>A0ABR9RCG1_9FIRM</name>
<keyword evidence="3" id="KW-1185">Reference proteome</keyword>
<dbReference type="Pfam" id="PF03551">
    <property type="entry name" value="PadR"/>
    <property type="match status" value="1"/>
</dbReference>
<dbReference type="PANTHER" id="PTHR33169:SF13">
    <property type="entry name" value="PADR-FAMILY TRANSCRIPTIONAL REGULATOR"/>
    <property type="match status" value="1"/>
</dbReference>
<dbReference type="PANTHER" id="PTHR33169">
    <property type="entry name" value="PADR-FAMILY TRANSCRIPTIONAL REGULATOR"/>
    <property type="match status" value="1"/>
</dbReference>
<comment type="caution">
    <text evidence="2">The sequence shown here is derived from an EMBL/GenBank/DDBJ whole genome shotgun (WGS) entry which is preliminary data.</text>
</comment>
<dbReference type="InterPro" id="IPR036390">
    <property type="entry name" value="WH_DNA-bd_sf"/>
</dbReference>
<dbReference type="Proteomes" id="UP000806211">
    <property type="component" value="Unassembled WGS sequence"/>
</dbReference>
<dbReference type="InterPro" id="IPR036388">
    <property type="entry name" value="WH-like_DNA-bd_sf"/>
</dbReference>
<dbReference type="InterPro" id="IPR005149">
    <property type="entry name" value="Tscrpt_reg_PadR_N"/>
</dbReference>